<feature type="compositionally biased region" description="Polar residues" evidence="1">
    <location>
        <begin position="611"/>
        <end position="622"/>
    </location>
</feature>
<feature type="compositionally biased region" description="Polar residues" evidence="1">
    <location>
        <begin position="433"/>
        <end position="452"/>
    </location>
</feature>
<evidence type="ECO:0000256" key="1">
    <source>
        <dbReference type="SAM" id="MobiDB-lite"/>
    </source>
</evidence>
<name>A0AAV6U283_9ARAC</name>
<feature type="region of interest" description="Disordered" evidence="1">
    <location>
        <begin position="344"/>
        <end position="381"/>
    </location>
</feature>
<evidence type="ECO:0000313" key="4">
    <source>
        <dbReference type="Proteomes" id="UP000827092"/>
    </source>
</evidence>
<feature type="compositionally biased region" description="Polar residues" evidence="1">
    <location>
        <begin position="550"/>
        <end position="560"/>
    </location>
</feature>
<accession>A0AAV6U283</accession>
<feature type="region of interest" description="Disordered" evidence="1">
    <location>
        <begin position="520"/>
        <end position="632"/>
    </location>
</feature>
<feature type="region of interest" description="Disordered" evidence="1">
    <location>
        <begin position="429"/>
        <end position="502"/>
    </location>
</feature>
<feature type="compositionally biased region" description="Polar residues" evidence="1">
    <location>
        <begin position="299"/>
        <end position="322"/>
    </location>
</feature>
<feature type="compositionally biased region" description="Polar residues" evidence="1">
    <location>
        <begin position="161"/>
        <end position="180"/>
    </location>
</feature>
<evidence type="ECO:0000259" key="2">
    <source>
        <dbReference type="PROSITE" id="PS50003"/>
    </source>
</evidence>
<reference evidence="3 4" key="1">
    <citation type="journal article" date="2022" name="Nat. Ecol. Evol.">
        <title>A masculinizing supergene underlies an exaggerated male reproductive morph in a spider.</title>
        <authorList>
            <person name="Hendrickx F."/>
            <person name="De Corte Z."/>
            <person name="Sonet G."/>
            <person name="Van Belleghem S.M."/>
            <person name="Kostlbacher S."/>
            <person name="Vangestel C."/>
        </authorList>
    </citation>
    <scope>NUCLEOTIDE SEQUENCE [LARGE SCALE GENOMIC DNA]</scope>
    <source>
        <strain evidence="3">W744_W776</strain>
    </source>
</reference>
<feature type="domain" description="PH" evidence="2">
    <location>
        <begin position="691"/>
        <end position="806"/>
    </location>
</feature>
<dbReference type="CDD" id="cd00821">
    <property type="entry name" value="PH"/>
    <property type="match status" value="1"/>
</dbReference>
<evidence type="ECO:0000313" key="3">
    <source>
        <dbReference type="EMBL" id="KAG8178048.1"/>
    </source>
</evidence>
<feature type="region of interest" description="Disordered" evidence="1">
    <location>
        <begin position="658"/>
        <end position="690"/>
    </location>
</feature>
<dbReference type="InterPro" id="IPR011993">
    <property type="entry name" value="PH-like_dom_sf"/>
</dbReference>
<proteinExistence type="predicted"/>
<organism evidence="3 4">
    <name type="scientific">Oedothorax gibbosus</name>
    <dbReference type="NCBI Taxonomy" id="931172"/>
    <lineage>
        <taxon>Eukaryota</taxon>
        <taxon>Metazoa</taxon>
        <taxon>Ecdysozoa</taxon>
        <taxon>Arthropoda</taxon>
        <taxon>Chelicerata</taxon>
        <taxon>Arachnida</taxon>
        <taxon>Araneae</taxon>
        <taxon>Araneomorphae</taxon>
        <taxon>Entelegynae</taxon>
        <taxon>Araneoidea</taxon>
        <taxon>Linyphiidae</taxon>
        <taxon>Erigoninae</taxon>
        <taxon>Oedothorax</taxon>
    </lineage>
</organism>
<feature type="region of interest" description="Disordered" evidence="1">
    <location>
        <begin position="161"/>
        <end position="184"/>
    </location>
</feature>
<sequence>MPLSKLFQRRSSLKDKKVSPNSSEAGPCANGASTSVKCHQTAEESKDHLSTEHLPPSEETRTITDSEVKVEQQASSTINETVVVQNVMTSSLNEQSPIAESIIEVAIQCESVNIAVENATAVESMASCIEAPLDVIDKEMDEVDASIMRPIAADTIKTNDARNITSDDNSPLNSTSNRTLLPTDEDILKGLSDPKSEIFSGDAATTAELPNPVANGMKSVFRDSKDEVDFKSSAEDKNTNVESCDFNKEVDNVNSLTSDEQSLNTEKNSKSFTPEVCQDNIKQLPENAQKEEDEPVPNSEETGSTIGTSNYSEKNNGSSSANCDGDSYSNEKLKNVEKSLKKKTRSFSFKETGSKPKNRRRKCESESAADANSTDDEGFDDSVMELHKKDIKEVIEKCVDKLLRESIAVAVRKVDVEGLCDEVIKTMADRSQSEASSSNDGTVEQKLNSSSAKDYADLDTFEDSVEAIEEENKDKASGNEAASVEIDVAKTSPSEICEEESLVEDLKVEEPVSEFVMENELADQNKNIENAFESSKDKDSEGYRTDFEESTSIHSLTKDTINGDGNEVLNSNESFNEEDISALRPDSSHAEIEEASSSAPNEEDSTKEISETNTAEESNPSMGDSAIGAEKNSEISKRSVGLLRVESDDLLSMYDESELMSASDQTEELPSDLDLNVPEQNQQPSEEEKKKNWKVGYLQVKMPPKSRGKGHIKAWKKRCVAIHPDEFANDPKDPWLMISVYSGHGRHTASFWKSVSCRKTVVYRSGSSSQRYAFTIAEDNKPLLHLAAESEAQAQEWMAAVRTVLWPPSPVVQLEKMLNGSQFEVSLIDNDFSYRAGLLGMYGHLTITPTKLILVHPQQGYVIQEWYLNTVDKFELMHQTKIEDVYKVLSMTTCSDSSTGQGEILIFCREAVSLLQSLASTIHQILTHHSKQEGGKYTKELEEMAGWLAPAATAGCEAQEEYYKVPPRQVRSLLDIPNFIFNKPLTSVASTTSATAMDSTKTPSLIEVLKTTRGSQDSGISSGTTSATDDFLNCSTTSFVVGTGKSSDSELSDSYTPPLSPAAKIRNKERLLKKDTVN</sequence>
<feature type="compositionally biased region" description="Basic and acidic residues" evidence="1">
    <location>
        <begin position="534"/>
        <end position="547"/>
    </location>
</feature>
<feature type="compositionally biased region" description="Basic and acidic residues" evidence="1">
    <location>
        <begin position="40"/>
        <end position="63"/>
    </location>
</feature>
<dbReference type="Gene3D" id="2.30.29.30">
    <property type="entry name" value="Pleckstrin-homology domain (PH domain)/Phosphotyrosine-binding domain (PTB)"/>
    <property type="match status" value="2"/>
</dbReference>
<feature type="region of interest" description="Disordered" evidence="1">
    <location>
        <begin position="1"/>
        <end position="63"/>
    </location>
</feature>
<gene>
    <name evidence="3" type="ORF">JTE90_002810</name>
</gene>
<dbReference type="InterPro" id="IPR001849">
    <property type="entry name" value="PH_domain"/>
</dbReference>
<keyword evidence="4" id="KW-1185">Reference proteome</keyword>
<protein>
    <recommendedName>
        <fullName evidence="2">PH domain-containing protein</fullName>
    </recommendedName>
</protein>
<dbReference type="PROSITE" id="PS50003">
    <property type="entry name" value="PH_DOMAIN"/>
    <property type="match status" value="1"/>
</dbReference>
<dbReference type="Proteomes" id="UP000827092">
    <property type="component" value="Unassembled WGS sequence"/>
</dbReference>
<dbReference type="SUPFAM" id="SSF50729">
    <property type="entry name" value="PH domain-like"/>
    <property type="match status" value="1"/>
</dbReference>
<dbReference type="EMBL" id="JAFNEN010000721">
    <property type="protein sequence ID" value="KAG8178048.1"/>
    <property type="molecule type" value="Genomic_DNA"/>
</dbReference>
<feature type="region of interest" description="Disordered" evidence="1">
    <location>
        <begin position="253"/>
        <end position="329"/>
    </location>
</feature>
<feature type="compositionally biased region" description="Acidic residues" evidence="1">
    <location>
        <begin position="457"/>
        <end position="469"/>
    </location>
</feature>
<dbReference type="AlphaFoldDB" id="A0AAV6U283"/>
<comment type="caution">
    <text evidence="3">The sequence shown here is derived from an EMBL/GenBank/DDBJ whole genome shotgun (WGS) entry which is preliminary data.</text>
</comment>
<feature type="compositionally biased region" description="Polar residues" evidence="1">
    <location>
        <begin position="253"/>
        <end position="272"/>
    </location>
</feature>